<gene>
    <name evidence="1" type="ORF">LIER_17048</name>
</gene>
<sequence>MGTLKLNNMAKLKYLEDVKLTLCDDNYKVMIREYKLVELLYQLEKSAIQIPNQHWLATKGSLKWVEDNSVIGEIPAASVPELIDEDNTPCFLTSAFKKIGTRLDAVEKRVVNME</sequence>
<proteinExistence type="predicted"/>
<accession>A0AAV3QC52</accession>
<dbReference type="AlphaFoldDB" id="A0AAV3QC52"/>
<keyword evidence="2" id="KW-1185">Reference proteome</keyword>
<organism evidence="1 2">
    <name type="scientific">Lithospermum erythrorhizon</name>
    <name type="common">Purple gromwell</name>
    <name type="synonym">Lithospermum officinale var. erythrorhizon</name>
    <dbReference type="NCBI Taxonomy" id="34254"/>
    <lineage>
        <taxon>Eukaryota</taxon>
        <taxon>Viridiplantae</taxon>
        <taxon>Streptophyta</taxon>
        <taxon>Embryophyta</taxon>
        <taxon>Tracheophyta</taxon>
        <taxon>Spermatophyta</taxon>
        <taxon>Magnoliopsida</taxon>
        <taxon>eudicotyledons</taxon>
        <taxon>Gunneridae</taxon>
        <taxon>Pentapetalae</taxon>
        <taxon>asterids</taxon>
        <taxon>lamiids</taxon>
        <taxon>Boraginales</taxon>
        <taxon>Boraginaceae</taxon>
        <taxon>Boraginoideae</taxon>
        <taxon>Lithospermeae</taxon>
        <taxon>Lithospermum</taxon>
    </lineage>
</organism>
<protein>
    <submittedName>
        <fullName evidence="1">Uncharacterized protein</fullName>
    </submittedName>
</protein>
<evidence type="ECO:0000313" key="1">
    <source>
        <dbReference type="EMBL" id="GAA0160506.1"/>
    </source>
</evidence>
<comment type="caution">
    <text evidence="1">The sequence shown here is derived from an EMBL/GenBank/DDBJ whole genome shotgun (WGS) entry which is preliminary data.</text>
</comment>
<evidence type="ECO:0000313" key="2">
    <source>
        <dbReference type="Proteomes" id="UP001454036"/>
    </source>
</evidence>
<dbReference type="EMBL" id="BAABME010003905">
    <property type="protein sequence ID" value="GAA0160506.1"/>
    <property type="molecule type" value="Genomic_DNA"/>
</dbReference>
<reference evidence="1 2" key="1">
    <citation type="submission" date="2024-01" db="EMBL/GenBank/DDBJ databases">
        <title>The complete chloroplast genome sequence of Lithospermum erythrorhizon: insights into the phylogenetic relationship among Boraginaceae species and the maternal lineages of purple gromwells.</title>
        <authorList>
            <person name="Okada T."/>
            <person name="Watanabe K."/>
        </authorList>
    </citation>
    <scope>NUCLEOTIDE SEQUENCE [LARGE SCALE GENOMIC DNA]</scope>
</reference>
<dbReference type="Proteomes" id="UP001454036">
    <property type="component" value="Unassembled WGS sequence"/>
</dbReference>
<name>A0AAV3QC52_LITER</name>